<gene>
    <name evidence="11" type="primary">slc6a20</name>
</gene>
<dbReference type="NCBIfam" id="NF037979">
    <property type="entry name" value="Na_transp"/>
    <property type="match status" value="1"/>
</dbReference>
<feature type="transmembrane region" description="Helical" evidence="10">
    <location>
        <begin position="12"/>
        <end position="33"/>
    </location>
</feature>
<evidence type="ECO:0000313" key="11">
    <source>
        <dbReference type="Ensembl" id="ENSSORP00005023703.1"/>
    </source>
</evidence>
<feature type="transmembrane region" description="Helical" evidence="10">
    <location>
        <begin position="279"/>
        <end position="300"/>
    </location>
</feature>
<keyword evidence="6 10" id="KW-0472">Membrane</keyword>
<feature type="transmembrane region" description="Helical" evidence="10">
    <location>
        <begin position="506"/>
        <end position="528"/>
    </location>
</feature>
<evidence type="ECO:0000256" key="5">
    <source>
        <dbReference type="ARBA" id="ARBA00022989"/>
    </source>
</evidence>
<keyword evidence="4 9" id="KW-0769">Symport</keyword>
<feature type="transmembrane region" description="Helical" evidence="10">
    <location>
        <begin position="243"/>
        <end position="267"/>
    </location>
</feature>
<feature type="binding site" evidence="8">
    <location>
        <position position="253"/>
    </location>
    <ligand>
        <name>Na(+)</name>
        <dbReference type="ChEBI" id="CHEBI:29101"/>
        <label>1</label>
    </ligand>
</feature>
<name>A0A673A4T7_9TELE</name>
<reference evidence="11" key="3">
    <citation type="submission" date="2025-09" db="UniProtKB">
        <authorList>
            <consortium name="Ensembl"/>
        </authorList>
    </citation>
    <scope>IDENTIFICATION</scope>
</reference>
<keyword evidence="5 10" id="KW-1133">Transmembrane helix</keyword>
<dbReference type="GO" id="GO:0016324">
    <property type="term" value="C:apical plasma membrane"/>
    <property type="evidence" value="ECO:0007669"/>
    <property type="project" value="TreeGrafter"/>
</dbReference>
<dbReference type="Proteomes" id="UP000472271">
    <property type="component" value="Chromosome 16"/>
</dbReference>
<proteinExistence type="inferred from homology"/>
<organism evidence="11 12">
    <name type="scientific">Sphaeramia orbicularis</name>
    <name type="common">orbiculate cardinalfish</name>
    <dbReference type="NCBI Taxonomy" id="375764"/>
    <lineage>
        <taxon>Eukaryota</taxon>
        <taxon>Metazoa</taxon>
        <taxon>Chordata</taxon>
        <taxon>Craniata</taxon>
        <taxon>Vertebrata</taxon>
        <taxon>Euteleostomi</taxon>
        <taxon>Actinopterygii</taxon>
        <taxon>Neopterygii</taxon>
        <taxon>Teleostei</taxon>
        <taxon>Neoteleostei</taxon>
        <taxon>Acanthomorphata</taxon>
        <taxon>Gobiaria</taxon>
        <taxon>Kurtiformes</taxon>
        <taxon>Apogonoidei</taxon>
        <taxon>Apogonidae</taxon>
        <taxon>Apogoninae</taxon>
        <taxon>Sphaeramia</taxon>
    </lineage>
</organism>
<dbReference type="GO" id="GO:0015193">
    <property type="term" value="F:L-proline transmembrane transporter activity"/>
    <property type="evidence" value="ECO:0007669"/>
    <property type="project" value="TreeGrafter"/>
</dbReference>
<feature type="transmembrane region" description="Helical" evidence="10">
    <location>
        <begin position="199"/>
        <end position="223"/>
    </location>
</feature>
<keyword evidence="7" id="KW-0325">Glycoprotein</keyword>
<keyword evidence="12" id="KW-1185">Reference proteome</keyword>
<dbReference type="InterPro" id="IPR002438">
    <property type="entry name" value="Neutral_aa_SLC6"/>
</dbReference>
<dbReference type="PANTHER" id="PTHR11616">
    <property type="entry name" value="SODIUM/CHLORIDE DEPENDENT TRANSPORTER"/>
    <property type="match status" value="1"/>
</dbReference>
<dbReference type="SUPFAM" id="SSF161070">
    <property type="entry name" value="SNF-like"/>
    <property type="match status" value="1"/>
</dbReference>
<dbReference type="PRINTS" id="PR00176">
    <property type="entry name" value="NANEUSMPORT"/>
</dbReference>
<feature type="transmembrane region" description="Helical" evidence="10">
    <location>
        <begin position="393"/>
        <end position="414"/>
    </location>
</feature>
<feature type="binding site" evidence="8">
    <location>
        <position position="29"/>
    </location>
    <ligand>
        <name>Na(+)</name>
        <dbReference type="ChEBI" id="CHEBI:29101"/>
        <label>1</label>
    </ligand>
</feature>
<evidence type="ECO:0000256" key="3">
    <source>
        <dbReference type="ARBA" id="ARBA00022692"/>
    </source>
</evidence>
<reference evidence="11" key="2">
    <citation type="submission" date="2025-08" db="UniProtKB">
        <authorList>
            <consortium name="Ensembl"/>
        </authorList>
    </citation>
    <scope>IDENTIFICATION</scope>
</reference>
<evidence type="ECO:0000256" key="1">
    <source>
        <dbReference type="ARBA" id="ARBA00004141"/>
    </source>
</evidence>
<dbReference type="InterPro" id="IPR000175">
    <property type="entry name" value="Na/ntran_symport"/>
</dbReference>
<evidence type="ECO:0000256" key="4">
    <source>
        <dbReference type="ARBA" id="ARBA00022847"/>
    </source>
</evidence>
<evidence type="ECO:0000256" key="2">
    <source>
        <dbReference type="ARBA" id="ARBA00022448"/>
    </source>
</evidence>
<dbReference type="InterPro" id="IPR037272">
    <property type="entry name" value="SNS_sf"/>
</dbReference>
<dbReference type="GO" id="GO:0015816">
    <property type="term" value="P:glycine transport"/>
    <property type="evidence" value="ECO:0007669"/>
    <property type="project" value="TreeGrafter"/>
</dbReference>
<protein>
    <recommendedName>
        <fullName evidence="9">Transporter</fullName>
    </recommendedName>
</protein>
<feature type="transmembrane region" description="Helical" evidence="10">
    <location>
        <begin position="462"/>
        <end position="485"/>
    </location>
</feature>
<keyword evidence="3 9" id="KW-0812">Transmembrane</keyword>
<evidence type="ECO:0000256" key="9">
    <source>
        <dbReference type="RuleBase" id="RU003732"/>
    </source>
</evidence>
<feature type="transmembrane region" description="Helical" evidence="10">
    <location>
        <begin position="169"/>
        <end position="187"/>
    </location>
</feature>
<sequence length="589" mass="66782">MDKGGSRPNWDSPMQFVLACVSYAVGLGNVWRFPYLCQMHGGGGFMIPYLFMLLVEGVPLFCLELAIGQKMRLGSIGAWTAISPYLGGVGLASVMASLYLCLYYNIINGWSFWYLFHSFQSELPWAECPLNANLTGPLEECEKATATQYFFYRETLNISSSIEENGGVHTGQALCLLLAWIVTYLFIVRGVKSTGKVVYFTATFPYVVLIIYLIRGVTLHGAINGVKYMFTPKMEQLANPTTWINAATQIFFSLGLGFGSLIAFASYNEYNNNFERQAVIVSFINSGTSIFASIVTFAIYGFKATVNYENCLERVRLLLLNAFNLAEDTINMDNIFEWMERLNQTHPQQFAELDLGNCDLTQELDKAVEGPGLAFIVYSEAIKNMPLSQLWSVLYFFMLLLLGMGSMLGNITAITTPLRDFKIFSSVSVEVLNGLVCLFCMLLGLGFTTTSGNYWFTMFNDYGATFSLLFVVLIEVITVSYIYGIKRFEKDIEDMIGHRPNWYWKIMWAGISPILLIALFIFYIANYIMGGTPTYMAWNKDLVRPTFFSFYNNYCIHTFYFKLVQMGISTFTQRSWKKGEMVVPPFFHH</sequence>
<dbReference type="PROSITE" id="PS00610">
    <property type="entry name" value="NA_NEUROTRAN_SYMP_1"/>
    <property type="match status" value="1"/>
</dbReference>
<dbReference type="Pfam" id="PF00209">
    <property type="entry name" value="SNF"/>
    <property type="match status" value="1"/>
</dbReference>
<evidence type="ECO:0000256" key="6">
    <source>
        <dbReference type="ARBA" id="ARBA00023136"/>
    </source>
</evidence>
<feature type="binding site" evidence="8">
    <location>
        <position position="406"/>
    </location>
    <ligand>
        <name>Na(+)</name>
        <dbReference type="ChEBI" id="CHEBI:29101"/>
        <label>1</label>
    </ligand>
</feature>
<feature type="binding site" evidence="8">
    <location>
        <position position="285"/>
    </location>
    <ligand>
        <name>Na(+)</name>
        <dbReference type="ChEBI" id="CHEBI:29101"/>
        <label>1</label>
    </ligand>
</feature>
<keyword evidence="8" id="KW-0479">Metal-binding</keyword>
<evidence type="ECO:0000256" key="10">
    <source>
        <dbReference type="SAM" id="Phobius"/>
    </source>
</evidence>
<comment type="similarity">
    <text evidence="9">Belongs to the sodium:neurotransmitter symporter (SNF) (TC 2.A.22) family.</text>
</comment>
<accession>A0A673A4T7</accession>
<evidence type="ECO:0000256" key="8">
    <source>
        <dbReference type="PIRSR" id="PIRSR600175-1"/>
    </source>
</evidence>
<feature type="transmembrane region" description="Helical" evidence="10">
    <location>
        <begin position="435"/>
        <end position="456"/>
    </location>
</feature>
<feature type="binding site" evidence="8">
    <location>
        <position position="25"/>
    </location>
    <ligand>
        <name>Na(+)</name>
        <dbReference type="ChEBI" id="CHEBI:29101"/>
        <label>1</label>
    </ligand>
</feature>
<keyword evidence="8" id="KW-0915">Sodium</keyword>
<evidence type="ECO:0000313" key="12">
    <source>
        <dbReference type="Proteomes" id="UP000472271"/>
    </source>
</evidence>
<dbReference type="Ensembl" id="ENSSORT00005024401.1">
    <property type="protein sequence ID" value="ENSSORP00005023703.1"/>
    <property type="gene ID" value="ENSSORG00005011457.1"/>
</dbReference>
<feature type="transmembrane region" description="Helical" evidence="10">
    <location>
        <begin position="79"/>
        <end position="106"/>
    </location>
</feature>
<comment type="subcellular location">
    <subcellularLocation>
        <location evidence="1">Membrane</location>
        <topology evidence="1">Multi-pass membrane protein</topology>
    </subcellularLocation>
</comment>
<feature type="binding site" evidence="8">
    <location>
        <position position="402"/>
    </location>
    <ligand>
        <name>Na(+)</name>
        <dbReference type="ChEBI" id="CHEBI:29101"/>
        <label>1</label>
    </ligand>
</feature>
<dbReference type="PRINTS" id="PR01206">
    <property type="entry name" value="ORPHTRNSPORT"/>
</dbReference>
<dbReference type="PANTHER" id="PTHR11616:SF44">
    <property type="entry name" value="SODIUM- AND CHLORIDE-DEPENDENT TRANSPORTER XTRP3"/>
    <property type="match status" value="1"/>
</dbReference>
<dbReference type="GO" id="GO:0005298">
    <property type="term" value="F:proline:sodium symporter activity"/>
    <property type="evidence" value="ECO:0007669"/>
    <property type="project" value="TreeGrafter"/>
</dbReference>
<reference evidence="11" key="1">
    <citation type="submission" date="2019-06" db="EMBL/GenBank/DDBJ databases">
        <authorList>
            <consortium name="Wellcome Sanger Institute Data Sharing"/>
        </authorList>
    </citation>
    <scope>NUCLEOTIDE SEQUENCE [LARGE SCALE GENOMIC DNA]</scope>
</reference>
<keyword evidence="2 9" id="KW-0813">Transport</keyword>
<dbReference type="GO" id="GO:0046872">
    <property type="term" value="F:metal ion binding"/>
    <property type="evidence" value="ECO:0007669"/>
    <property type="project" value="UniProtKB-KW"/>
</dbReference>
<evidence type="ECO:0000256" key="7">
    <source>
        <dbReference type="ARBA" id="ARBA00023180"/>
    </source>
</evidence>
<dbReference type="AlphaFoldDB" id="A0A673A4T7"/>
<dbReference type="GO" id="GO:1904271">
    <property type="term" value="P:L-proline import across plasma membrane"/>
    <property type="evidence" value="ECO:0007669"/>
    <property type="project" value="TreeGrafter"/>
</dbReference>
<feature type="transmembrane region" description="Helical" evidence="10">
    <location>
        <begin position="45"/>
        <end position="67"/>
    </location>
</feature>
<feature type="binding site" evidence="8">
    <location>
        <position position="24"/>
    </location>
    <ligand>
        <name>Na(+)</name>
        <dbReference type="ChEBI" id="CHEBI:29101"/>
        <label>1</label>
    </ligand>
</feature>
<dbReference type="PROSITE" id="PS50267">
    <property type="entry name" value="NA_NEUROTRAN_SYMP_3"/>
    <property type="match status" value="1"/>
</dbReference>